<dbReference type="InterPro" id="IPR037817">
    <property type="entry name" value="TAF7"/>
</dbReference>
<keyword evidence="6" id="KW-0175">Coiled coil</keyword>
<evidence type="ECO:0000256" key="3">
    <source>
        <dbReference type="ARBA" id="ARBA00023015"/>
    </source>
</evidence>
<dbReference type="GO" id="GO:0016251">
    <property type="term" value="F:RNA polymerase II general transcription initiation factor activity"/>
    <property type="evidence" value="ECO:0007669"/>
    <property type="project" value="TreeGrafter"/>
</dbReference>
<feature type="compositionally biased region" description="Polar residues" evidence="7">
    <location>
        <begin position="125"/>
        <end position="134"/>
    </location>
</feature>
<evidence type="ECO:0000313" key="10">
    <source>
        <dbReference type="Proteomes" id="UP000308549"/>
    </source>
</evidence>
<dbReference type="PANTHER" id="PTHR12228:SF0">
    <property type="entry name" value="TATA-BOX BINDING PROTEIN ASSOCIATED FACTOR 7"/>
    <property type="match status" value="1"/>
</dbReference>
<dbReference type="OrthoDB" id="153872at2759"/>
<comment type="similarity">
    <text evidence="2">Belongs to the TAF7 family.</text>
</comment>
<feature type="region of interest" description="Disordered" evidence="7">
    <location>
        <begin position="429"/>
        <end position="514"/>
    </location>
</feature>
<dbReference type="Pfam" id="PF04658">
    <property type="entry name" value="TAFII55_N"/>
    <property type="match status" value="1"/>
</dbReference>
<proteinExistence type="inferred from homology"/>
<feature type="domain" description="TAFII55 protein conserved region" evidence="8">
    <location>
        <begin position="182"/>
        <end position="344"/>
    </location>
</feature>
<reference evidence="9 10" key="1">
    <citation type="submission" date="2017-03" db="EMBL/GenBank/DDBJ databases">
        <title>Genomes of endolithic fungi from Antarctica.</title>
        <authorList>
            <person name="Coleine C."/>
            <person name="Masonjones S."/>
            <person name="Stajich J.E."/>
        </authorList>
    </citation>
    <scope>NUCLEOTIDE SEQUENCE [LARGE SCALE GENOMIC DNA]</scope>
    <source>
        <strain evidence="9 10">CCFEE 6315</strain>
    </source>
</reference>
<evidence type="ECO:0000256" key="2">
    <source>
        <dbReference type="ARBA" id="ARBA00009368"/>
    </source>
</evidence>
<evidence type="ECO:0000256" key="5">
    <source>
        <dbReference type="ARBA" id="ARBA00023242"/>
    </source>
</evidence>
<evidence type="ECO:0000256" key="7">
    <source>
        <dbReference type="SAM" id="MobiDB-lite"/>
    </source>
</evidence>
<feature type="compositionally biased region" description="Polar residues" evidence="7">
    <location>
        <begin position="43"/>
        <end position="66"/>
    </location>
</feature>
<sequence>MPVLKLKTGQQQSHEGTAPQPPARAPASSPAPSSAAGPKIKIKNSQPPTPATEQPPSMPGSSQQKKPAQRKPTDKATAKRPTGKKRAADEDISPAAVKRAASGAQEGHKLSLKLKTGRAGESGPASATPQSATLNKIKLGGPKKPLADVRRPTLIARRRVPERPKGVGYDSEDSDREEDPAIQQGLVLRMQPGEDADRLRDAIANGRVGLKAQEGGMNVSLRFVTNDLRRAVVKVDNRMYGAVLVDLPCIVESMKSWDRKGWWKVADVHQMLLVLGRVKGEDEAKNLPLPRDVDKETMQYAHGLTPPMHYVRKRRFRRRVNYRQMENVEEEVERLLKEDDEWERQVGAQVKIQEYTAAEWERTQNEPEQSEVYDDELDADGEPVETTEQDYQQQWDQLQDEETAALEAQMDDAFAQDLFDSAEPTATEVITDSPAPIADQAASMSAVENAMASDPAAPTPSADTPAAGDTTTMQEEDDDEESDEDESSSYDDDEEDSPDVVDEDAAARAAERQQQLEEVVDLEREIAAARAETAGVPNLLLKRRKLERLGKLEEDLKMKRAAFGLDAED</sequence>
<feature type="compositionally biased region" description="Low complexity" evidence="7">
    <location>
        <begin position="25"/>
        <end position="38"/>
    </location>
</feature>
<dbReference type="PANTHER" id="PTHR12228">
    <property type="entry name" value="TRANSCRIPTION INITIATION FACTOR TFIID 55 KD SUBUNIT-RELATED"/>
    <property type="match status" value="1"/>
</dbReference>
<evidence type="ECO:0000313" key="9">
    <source>
        <dbReference type="EMBL" id="TKA22317.1"/>
    </source>
</evidence>
<feature type="coiled-coil region" evidence="6">
    <location>
        <begin position="318"/>
        <end position="345"/>
    </location>
</feature>
<dbReference type="CDD" id="cd08047">
    <property type="entry name" value="TAF7"/>
    <property type="match status" value="1"/>
</dbReference>
<dbReference type="AlphaFoldDB" id="A0A4U0TKK2"/>
<accession>A0A4U0TKK2</accession>
<feature type="compositionally biased region" description="Basic and acidic residues" evidence="7">
    <location>
        <begin position="505"/>
        <end position="514"/>
    </location>
</feature>
<comment type="caution">
    <text evidence="9">The sequence shown here is derived from an EMBL/GenBank/DDBJ whole genome shotgun (WGS) entry which is preliminary data.</text>
</comment>
<dbReference type="Proteomes" id="UP000308549">
    <property type="component" value="Unassembled WGS sequence"/>
</dbReference>
<keyword evidence="4" id="KW-0804">Transcription</keyword>
<feature type="region of interest" description="Disordered" evidence="7">
    <location>
        <begin position="1"/>
        <end position="178"/>
    </location>
</feature>
<evidence type="ECO:0000256" key="6">
    <source>
        <dbReference type="SAM" id="Coils"/>
    </source>
</evidence>
<feature type="compositionally biased region" description="Low complexity" evidence="7">
    <location>
        <begin position="450"/>
        <end position="473"/>
    </location>
</feature>
<protein>
    <recommendedName>
        <fullName evidence="8">TAFII55 protein conserved region domain-containing protein</fullName>
    </recommendedName>
</protein>
<evidence type="ECO:0000256" key="4">
    <source>
        <dbReference type="ARBA" id="ARBA00023163"/>
    </source>
</evidence>
<keyword evidence="3" id="KW-0805">Transcription regulation</keyword>
<evidence type="ECO:0000256" key="1">
    <source>
        <dbReference type="ARBA" id="ARBA00004123"/>
    </source>
</evidence>
<gene>
    <name evidence="9" type="ORF">B0A50_08042</name>
</gene>
<dbReference type="GO" id="GO:0051123">
    <property type="term" value="P:RNA polymerase II preinitiation complex assembly"/>
    <property type="evidence" value="ECO:0007669"/>
    <property type="project" value="TreeGrafter"/>
</dbReference>
<comment type="subcellular location">
    <subcellularLocation>
        <location evidence="1">Nucleus</location>
    </subcellularLocation>
</comment>
<dbReference type="EMBL" id="NAJL01000078">
    <property type="protein sequence ID" value="TKA22317.1"/>
    <property type="molecule type" value="Genomic_DNA"/>
</dbReference>
<feature type="compositionally biased region" description="Acidic residues" evidence="7">
    <location>
        <begin position="474"/>
        <end position="504"/>
    </location>
</feature>
<dbReference type="SMART" id="SM01370">
    <property type="entry name" value="TAFII55_N"/>
    <property type="match status" value="1"/>
</dbReference>
<dbReference type="InterPro" id="IPR006751">
    <property type="entry name" value="TAFII55_prot_cons_reg"/>
</dbReference>
<evidence type="ECO:0000259" key="8">
    <source>
        <dbReference type="SMART" id="SM01370"/>
    </source>
</evidence>
<keyword evidence="5" id="KW-0539">Nucleus</keyword>
<keyword evidence="10" id="KW-1185">Reference proteome</keyword>
<dbReference type="GO" id="GO:0005669">
    <property type="term" value="C:transcription factor TFIID complex"/>
    <property type="evidence" value="ECO:0007669"/>
    <property type="project" value="InterPro"/>
</dbReference>
<name>A0A4U0TKK2_9PEZI</name>
<organism evidence="9 10">
    <name type="scientific">Salinomyces thailandicus</name>
    <dbReference type="NCBI Taxonomy" id="706561"/>
    <lineage>
        <taxon>Eukaryota</taxon>
        <taxon>Fungi</taxon>
        <taxon>Dikarya</taxon>
        <taxon>Ascomycota</taxon>
        <taxon>Pezizomycotina</taxon>
        <taxon>Dothideomycetes</taxon>
        <taxon>Dothideomycetidae</taxon>
        <taxon>Mycosphaerellales</taxon>
        <taxon>Teratosphaeriaceae</taxon>
        <taxon>Salinomyces</taxon>
    </lineage>
</organism>